<dbReference type="GO" id="GO:0008233">
    <property type="term" value="F:peptidase activity"/>
    <property type="evidence" value="ECO:0007669"/>
    <property type="project" value="UniProtKB-KW"/>
</dbReference>
<evidence type="ECO:0000313" key="7">
    <source>
        <dbReference type="Proteomes" id="UP001165541"/>
    </source>
</evidence>
<dbReference type="InterPro" id="IPR001478">
    <property type="entry name" value="PDZ"/>
</dbReference>
<dbReference type="EMBL" id="JAMKFE010000001">
    <property type="protein sequence ID" value="MCM5677914.1"/>
    <property type="molecule type" value="Genomic_DNA"/>
</dbReference>
<comment type="similarity">
    <text evidence="1">Belongs to the peptidase S1C family.</text>
</comment>
<dbReference type="SUPFAM" id="SSF50494">
    <property type="entry name" value="Trypsin-like serine proteases"/>
    <property type="match status" value="1"/>
</dbReference>
<keyword evidence="2 6" id="KW-0645">Protease</keyword>
<evidence type="ECO:0000256" key="3">
    <source>
        <dbReference type="ARBA" id="ARBA00022801"/>
    </source>
</evidence>
<keyword evidence="3" id="KW-0378">Hydrolase</keyword>
<evidence type="ECO:0000256" key="4">
    <source>
        <dbReference type="ARBA" id="ARBA00022825"/>
    </source>
</evidence>
<dbReference type="RefSeq" id="WP_251776041.1">
    <property type="nucleotide sequence ID" value="NZ_JAMKFE010000001.1"/>
</dbReference>
<keyword evidence="7" id="KW-1185">Reference proteome</keyword>
<dbReference type="Pfam" id="PF13365">
    <property type="entry name" value="Trypsin_2"/>
    <property type="match status" value="1"/>
</dbReference>
<dbReference type="InterPro" id="IPR043504">
    <property type="entry name" value="Peptidase_S1_PA_chymotrypsin"/>
</dbReference>
<dbReference type="InterPro" id="IPR009003">
    <property type="entry name" value="Peptidase_S1_PA"/>
</dbReference>
<dbReference type="PANTHER" id="PTHR22939">
    <property type="entry name" value="SERINE PROTEASE FAMILY S1C HTRA-RELATED"/>
    <property type="match status" value="1"/>
</dbReference>
<sequence>MSVSPAFSLRRHRRHRAAPRRPWSLAASWLLALVALGWSASLAAQSAEAASAPDDDTAITEQARVLRQLGAAVVGVRALATPEARSIETLGPVRLGSGVVIGPDGLVLTIGYLILEADKVDLLLPDGRELPARVVAYDLATGFGLVQPLVPSGLTPALLGSSGEIDESAPHVIATGGEAGAMSVAQVISRRPFSGYWEYHIDGAIFTVPPRTDHSGAGLFNARGELVGIGSLIVTDAVGPGRQVPGNMFVPVDLLKPVLAELRDHGASAQSRRAWLGVNCVEYQGLVRVVKVSAESPAEAAGLQPGDVILKLDGEPVGKLEVFYKKLWSTPQPEREVTLEVGRGADVQTLKARTVDRMKTLRKAVGI</sequence>
<dbReference type="InterPro" id="IPR036034">
    <property type="entry name" value="PDZ_sf"/>
</dbReference>
<dbReference type="GO" id="GO:0006508">
    <property type="term" value="P:proteolysis"/>
    <property type="evidence" value="ECO:0007669"/>
    <property type="project" value="UniProtKB-KW"/>
</dbReference>
<feature type="domain" description="PDZ" evidence="5">
    <location>
        <begin position="259"/>
        <end position="317"/>
    </location>
</feature>
<dbReference type="Proteomes" id="UP001165541">
    <property type="component" value="Unassembled WGS sequence"/>
</dbReference>
<dbReference type="SUPFAM" id="SSF50156">
    <property type="entry name" value="PDZ domain-like"/>
    <property type="match status" value="1"/>
</dbReference>
<dbReference type="PRINTS" id="PR00834">
    <property type="entry name" value="PROTEASES2C"/>
</dbReference>
<name>A0ABT0YHQ0_9BURK</name>
<reference evidence="6" key="1">
    <citation type="submission" date="2022-05" db="EMBL/GenBank/DDBJ databases">
        <title>Schlegelella sp. nov., isolated from mangrove soil.</title>
        <authorList>
            <person name="Liu Y."/>
            <person name="Ge X."/>
            <person name="Liu W."/>
        </authorList>
    </citation>
    <scope>NUCLEOTIDE SEQUENCE</scope>
    <source>
        <strain evidence="6">S2-27</strain>
    </source>
</reference>
<dbReference type="SMART" id="SM00228">
    <property type="entry name" value="PDZ"/>
    <property type="match status" value="1"/>
</dbReference>
<proteinExistence type="inferred from homology"/>
<evidence type="ECO:0000259" key="5">
    <source>
        <dbReference type="PROSITE" id="PS50106"/>
    </source>
</evidence>
<keyword evidence="4" id="KW-0720">Serine protease</keyword>
<protein>
    <submittedName>
        <fullName evidence="6">S1C family serine protease</fullName>
    </submittedName>
</protein>
<evidence type="ECO:0000313" key="6">
    <source>
        <dbReference type="EMBL" id="MCM5677914.1"/>
    </source>
</evidence>
<dbReference type="PANTHER" id="PTHR22939:SF129">
    <property type="entry name" value="SERINE PROTEASE HTRA2, MITOCHONDRIAL"/>
    <property type="match status" value="1"/>
</dbReference>
<dbReference type="Pfam" id="PF13180">
    <property type="entry name" value="PDZ_2"/>
    <property type="match status" value="1"/>
</dbReference>
<gene>
    <name evidence="6" type="ORF">M8A51_00015</name>
</gene>
<dbReference type="Gene3D" id="2.40.10.10">
    <property type="entry name" value="Trypsin-like serine proteases"/>
    <property type="match status" value="2"/>
</dbReference>
<comment type="caution">
    <text evidence="6">The sequence shown here is derived from an EMBL/GenBank/DDBJ whole genome shotgun (WGS) entry which is preliminary data.</text>
</comment>
<evidence type="ECO:0000256" key="2">
    <source>
        <dbReference type="ARBA" id="ARBA00022670"/>
    </source>
</evidence>
<accession>A0ABT0YHQ0</accession>
<dbReference type="PROSITE" id="PS50106">
    <property type="entry name" value="PDZ"/>
    <property type="match status" value="1"/>
</dbReference>
<evidence type="ECO:0000256" key="1">
    <source>
        <dbReference type="ARBA" id="ARBA00010541"/>
    </source>
</evidence>
<dbReference type="InterPro" id="IPR001940">
    <property type="entry name" value="Peptidase_S1C"/>
</dbReference>
<organism evidence="6 7">
    <name type="scientific">Caldimonas mangrovi</name>
    <dbReference type="NCBI Taxonomy" id="2944811"/>
    <lineage>
        <taxon>Bacteria</taxon>
        <taxon>Pseudomonadati</taxon>
        <taxon>Pseudomonadota</taxon>
        <taxon>Betaproteobacteria</taxon>
        <taxon>Burkholderiales</taxon>
        <taxon>Sphaerotilaceae</taxon>
        <taxon>Caldimonas</taxon>
    </lineage>
</organism>
<dbReference type="Gene3D" id="2.30.42.10">
    <property type="match status" value="1"/>
</dbReference>